<evidence type="ECO:0000259" key="2">
    <source>
        <dbReference type="Pfam" id="PF01850"/>
    </source>
</evidence>
<accession>A0A1Z4V5X2</accession>
<dbReference type="OrthoDB" id="459975at2"/>
<keyword evidence="4" id="KW-1185">Reference proteome</keyword>
<evidence type="ECO:0000313" key="4">
    <source>
        <dbReference type="Proteomes" id="UP000218702"/>
    </source>
</evidence>
<name>A0A1Z4V5X2_9CYAN</name>
<dbReference type="CDD" id="cd09873">
    <property type="entry name" value="PIN_Pae0151-like"/>
    <property type="match status" value="1"/>
</dbReference>
<sequence length="144" mass="16761">MITDKVVIDSSVAIKWFIAQDYSLEANKILDAYQSQEITLIAPDLIYAEIGNIVWKIQRFQGLTNQDAEMIIDLFQQIQLKIFPADELLKDAYQFAVNYQRTVYDSLYLALSIRENCKFITADAKLYNAIYPKIQNIQLIKDWI</sequence>
<dbReference type="PANTHER" id="PTHR35901">
    <property type="entry name" value="RIBONUCLEASE VAPC3"/>
    <property type="match status" value="1"/>
</dbReference>
<organism evidence="3 4">
    <name type="scientific">Dolichospermum compactum NIES-806</name>
    <dbReference type="NCBI Taxonomy" id="1973481"/>
    <lineage>
        <taxon>Bacteria</taxon>
        <taxon>Bacillati</taxon>
        <taxon>Cyanobacteriota</taxon>
        <taxon>Cyanophyceae</taxon>
        <taxon>Nostocales</taxon>
        <taxon>Aphanizomenonaceae</taxon>
        <taxon>Dolichospermum</taxon>
        <taxon>Dolichospermum compactum</taxon>
    </lineage>
</organism>
<dbReference type="InterPro" id="IPR044153">
    <property type="entry name" value="PIN_Pae0151-like"/>
</dbReference>
<dbReference type="Proteomes" id="UP000218702">
    <property type="component" value="Chromosome"/>
</dbReference>
<reference evidence="3 4" key="1">
    <citation type="submission" date="2017-06" db="EMBL/GenBank/DDBJ databases">
        <title>Genome sequencing of cyanobaciteial culture collection at National Institute for Environmental Studies (NIES).</title>
        <authorList>
            <person name="Hirose Y."/>
            <person name="Shimura Y."/>
            <person name="Fujisawa T."/>
            <person name="Nakamura Y."/>
            <person name="Kawachi M."/>
        </authorList>
    </citation>
    <scope>NUCLEOTIDE SEQUENCE [LARGE SCALE GENOMIC DNA]</scope>
    <source>
        <strain evidence="3 4">NIES-806</strain>
    </source>
</reference>
<proteinExistence type="predicted"/>
<evidence type="ECO:0000313" key="3">
    <source>
        <dbReference type="EMBL" id="BAZ86848.1"/>
    </source>
</evidence>
<dbReference type="AlphaFoldDB" id="A0A1Z4V5X2"/>
<feature type="domain" description="PIN" evidence="2">
    <location>
        <begin position="6"/>
        <end position="128"/>
    </location>
</feature>
<keyword evidence="1" id="KW-0460">Magnesium</keyword>
<evidence type="ECO:0000256" key="1">
    <source>
        <dbReference type="ARBA" id="ARBA00022842"/>
    </source>
</evidence>
<dbReference type="Pfam" id="PF01850">
    <property type="entry name" value="PIN"/>
    <property type="match status" value="1"/>
</dbReference>
<dbReference type="InterPro" id="IPR029060">
    <property type="entry name" value="PIN-like_dom_sf"/>
</dbReference>
<dbReference type="KEGG" id="dcm:NIES806_30650"/>
<dbReference type="InterPro" id="IPR051619">
    <property type="entry name" value="TypeII_TA_RNase_PINc/VapC"/>
</dbReference>
<dbReference type="RefSeq" id="WP_096668554.1">
    <property type="nucleotide sequence ID" value="NZ_AP018316.1"/>
</dbReference>
<gene>
    <name evidence="3" type="ORF">NIES806_30650</name>
</gene>
<dbReference type="InterPro" id="IPR002716">
    <property type="entry name" value="PIN_dom"/>
</dbReference>
<dbReference type="Gene3D" id="3.40.50.1010">
    <property type="entry name" value="5'-nuclease"/>
    <property type="match status" value="1"/>
</dbReference>
<protein>
    <recommendedName>
        <fullName evidence="2">PIN domain-containing protein</fullName>
    </recommendedName>
</protein>
<dbReference type="EMBL" id="AP018316">
    <property type="protein sequence ID" value="BAZ86848.1"/>
    <property type="molecule type" value="Genomic_DNA"/>
</dbReference>
<dbReference type="SUPFAM" id="SSF88723">
    <property type="entry name" value="PIN domain-like"/>
    <property type="match status" value="1"/>
</dbReference>
<dbReference type="PANTHER" id="PTHR35901:SF1">
    <property type="entry name" value="EXONUCLEASE VAPC9"/>
    <property type="match status" value="1"/>
</dbReference>